<keyword evidence="1" id="KW-0812">Transmembrane</keyword>
<protein>
    <submittedName>
        <fullName evidence="2">Uncharacterized protein</fullName>
    </submittedName>
</protein>
<evidence type="ECO:0000313" key="2">
    <source>
        <dbReference type="EMBL" id="KAF5332641.1"/>
    </source>
</evidence>
<keyword evidence="1" id="KW-0472">Membrane</keyword>
<name>A0A8H5C0Y0_9AGAR</name>
<dbReference type="EMBL" id="JAACJK010000110">
    <property type="protein sequence ID" value="KAF5332641.1"/>
    <property type="molecule type" value="Genomic_DNA"/>
</dbReference>
<evidence type="ECO:0000313" key="3">
    <source>
        <dbReference type="Proteomes" id="UP000541558"/>
    </source>
</evidence>
<reference evidence="2 3" key="1">
    <citation type="journal article" date="2020" name="ISME J.">
        <title>Uncovering the hidden diversity of litter-decomposition mechanisms in mushroom-forming fungi.</title>
        <authorList>
            <person name="Floudas D."/>
            <person name="Bentzer J."/>
            <person name="Ahren D."/>
            <person name="Johansson T."/>
            <person name="Persson P."/>
            <person name="Tunlid A."/>
        </authorList>
    </citation>
    <scope>NUCLEOTIDE SEQUENCE [LARGE SCALE GENOMIC DNA]</scope>
    <source>
        <strain evidence="2 3">CBS 175.51</strain>
    </source>
</reference>
<feature type="transmembrane region" description="Helical" evidence="1">
    <location>
        <begin position="58"/>
        <end position="80"/>
    </location>
</feature>
<dbReference type="Proteomes" id="UP000541558">
    <property type="component" value="Unassembled WGS sequence"/>
</dbReference>
<comment type="caution">
    <text evidence="2">The sequence shown here is derived from an EMBL/GenBank/DDBJ whole genome shotgun (WGS) entry which is preliminary data.</text>
</comment>
<accession>A0A8H5C0Y0</accession>
<dbReference type="AlphaFoldDB" id="A0A8H5C0Y0"/>
<sequence length="87" mass="9904">MIVFETCGHIVEGEVVAPQIDVMDSLAEAYEQTRNANVRLMWPTPLSSAKVLFFFARYYILLHVGLSAMLPKYVAFLLGFESYEEKP</sequence>
<keyword evidence="1" id="KW-1133">Transmembrane helix</keyword>
<evidence type="ECO:0000256" key="1">
    <source>
        <dbReference type="SAM" id="Phobius"/>
    </source>
</evidence>
<keyword evidence="3" id="KW-1185">Reference proteome</keyword>
<gene>
    <name evidence="2" type="ORF">D9611_005294</name>
</gene>
<organism evidence="2 3">
    <name type="scientific">Ephemerocybe angulata</name>
    <dbReference type="NCBI Taxonomy" id="980116"/>
    <lineage>
        <taxon>Eukaryota</taxon>
        <taxon>Fungi</taxon>
        <taxon>Dikarya</taxon>
        <taxon>Basidiomycota</taxon>
        <taxon>Agaricomycotina</taxon>
        <taxon>Agaricomycetes</taxon>
        <taxon>Agaricomycetidae</taxon>
        <taxon>Agaricales</taxon>
        <taxon>Agaricineae</taxon>
        <taxon>Psathyrellaceae</taxon>
        <taxon>Ephemerocybe</taxon>
    </lineage>
</organism>
<proteinExistence type="predicted"/>